<evidence type="ECO:0000259" key="2">
    <source>
        <dbReference type="Pfam" id="PF20415"/>
    </source>
</evidence>
<accession>A0A8H7CWM3</accession>
<dbReference type="Pfam" id="PF20415">
    <property type="entry name" value="DUF6699"/>
    <property type="match status" value="1"/>
</dbReference>
<evidence type="ECO:0000313" key="4">
    <source>
        <dbReference type="Proteomes" id="UP000623467"/>
    </source>
</evidence>
<dbReference type="AlphaFoldDB" id="A0A8H7CWM3"/>
<evidence type="ECO:0000256" key="1">
    <source>
        <dbReference type="SAM" id="SignalP"/>
    </source>
</evidence>
<evidence type="ECO:0000313" key="3">
    <source>
        <dbReference type="EMBL" id="KAF7350907.1"/>
    </source>
</evidence>
<comment type="caution">
    <text evidence="3">The sequence shown here is derived from an EMBL/GenBank/DDBJ whole genome shotgun (WGS) entry which is preliminary data.</text>
</comment>
<feature type="domain" description="DUF6699" evidence="2">
    <location>
        <begin position="143"/>
        <end position="286"/>
    </location>
</feature>
<dbReference type="Proteomes" id="UP000623467">
    <property type="component" value="Unassembled WGS sequence"/>
</dbReference>
<organism evidence="3 4">
    <name type="scientific">Mycena sanguinolenta</name>
    <dbReference type="NCBI Taxonomy" id="230812"/>
    <lineage>
        <taxon>Eukaryota</taxon>
        <taxon>Fungi</taxon>
        <taxon>Dikarya</taxon>
        <taxon>Basidiomycota</taxon>
        <taxon>Agaricomycotina</taxon>
        <taxon>Agaricomycetes</taxon>
        <taxon>Agaricomycetidae</taxon>
        <taxon>Agaricales</taxon>
        <taxon>Marasmiineae</taxon>
        <taxon>Mycenaceae</taxon>
        <taxon>Mycena</taxon>
    </lineage>
</organism>
<keyword evidence="1" id="KW-0732">Signal</keyword>
<feature type="chain" id="PRO_5034016965" description="DUF6699 domain-containing protein" evidence="1">
    <location>
        <begin position="18"/>
        <end position="311"/>
    </location>
</feature>
<gene>
    <name evidence="3" type="ORF">MSAN_01652800</name>
</gene>
<protein>
    <recommendedName>
        <fullName evidence="2">DUF6699 domain-containing protein</fullName>
    </recommendedName>
</protein>
<keyword evidence="4" id="KW-1185">Reference proteome</keyword>
<dbReference type="EMBL" id="JACAZH010000014">
    <property type="protein sequence ID" value="KAF7350907.1"/>
    <property type="molecule type" value="Genomic_DNA"/>
</dbReference>
<dbReference type="InterPro" id="IPR046522">
    <property type="entry name" value="DUF6699"/>
</dbReference>
<feature type="signal peptide" evidence="1">
    <location>
        <begin position="1"/>
        <end position="17"/>
    </location>
</feature>
<name>A0A8H7CWM3_9AGAR</name>
<proteinExistence type="predicted"/>
<reference evidence="3" key="1">
    <citation type="submission" date="2020-05" db="EMBL/GenBank/DDBJ databases">
        <title>Mycena genomes resolve the evolution of fungal bioluminescence.</title>
        <authorList>
            <person name="Tsai I.J."/>
        </authorList>
    </citation>
    <scope>NUCLEOTIDE SEQUENCE</scope>
    <source>
        <strain evidence="3">160909Yilan</strain>
    </source>
</reference>
<sequence>MFFYALFILYTMHRLWGRPQSSLTGFVNPVRPPLFTPGLPTFDGAPIMPPIPPFGVDLTKPSALAWQAHVQAHFMFPPVTPATTITWPGHSPVPVEDGVVALPADTLHWTPGTFPAIPFGTPVPLHVHPTLIPNPINPTIPVLQWDILHSAEQARLYTGRGILKKPNLKEDAIYPSAPKIWIEADELNCPILVYWMRLWGPIVVEAGSVKIRDILDQVHDYFDVGLTRQDLELIKSARSAVNPAPYNPLRLAAGKRIADAYALPVYSKKGFKRIDVLGIYRCWGGVRPIVLQDGTWRLLLNLLPYAVPRVA</sequence>
<dbReference type="OrthoDB" id="3241567at2759"/>